<feature type="compositionally biased region" description="Basic and acidic residues" evidence="1">
    <location>
        <begin position="37"/>
        <end position="48"/>
    </location>
</feature>
<name>A0A7U2MVS2_ASPFN</name>
<keyword evidence="3" id="KW-1185">Reference proteome</keyword>
<protein>
    <submittedName>
        <fullName evidence="2">Uncharacterized protein</fullName>
    </submittedName>
</protein>
<dbReference type="AlphaFoldDB" id="A0A7U2MVS2"/>
<accession>A0A7U2MVS2</accession>
<organism evidence="2 3">
    <name type="scientific">Aspergillus flavus (strain ATCC 200026 / FGSC A1120 / IAM 13836 / NRRL 3357 / JCM 12722 / SRRC 167)</name>
    <dbReference type="NCBI Taxonomy" id="332952"/>
    <lineage>
        <taxon>Eukaryota</taxon>
        <taxon>Fungi</taxon>
        <taxon>Dikarya</taxon>
        <taxon>Ascomycota</taxon>
        <taxon>Pezizomycotina</taxon>
        <taxon>Eurotiomycetes</taxon>
        <taxon>Eurotiomycetidae</taxon>
        <taxon>Eurotiales</taxon>
        <taxon>Aspergillaceae</taxon>
        <taxon>Aspergillus</taxon>
        <taxon>Aspergillus subgen. Circumdati</taxon>
    </lineage>
</organism>
<evidence type="ECO:0000313" key="2">
    <source>
        <dbReference type="EMBL" id="QRD90796.1"/>
    </source>
</evidence>
<dbReference type="VEuPathDB" id="FungiDB:F9C07_2107085"/>
<evidence type="ECO:0000256" key="1">
    <source>
        <dbReference type="SAM" id="MobiDB-lite"/>
    </source>
</evidence>
<proteinExistence type="predicted"/>
<evidence type="ECO:0000313" key="3">
    <source>
        <dbReference type="Proteomes" id="UP000596276"/>
    </source>
</evidence>
<gene>
    <name evidence="2" type="ORF">F9C07_2107085</name>
</gene>
<reference evidence="3" key="1">
    <citation type="journal article" date="2021" name="G3 (Bethesda)">
        <title>Chromosome assembled and annotated genome sequence of Aspergillus flavus NRRL 3357.</title>
        <authorList>
            <person name="Skerker J.M."/>
            <person name="Pianalto K.M."/>
            <person name="Mondo S.J."/>
            <person name="Yang K."/>
            <person name="Arkin A.P."/>
            <person name="Keller N.P."/>
            <person name="Grigoriev I.V."/>
            <person name="Louise Glass N.L."/>
        </authorList>
    </citation>
    <scope>NUCLEOTIDE SEQUENCE [LARGE SCALE GENOMIC DNA]</scope>
    <source>
        <strain evidence="3">ATCC 200026 / FGSC A1120 / IAM 13836 / NRRL 3357 / JCM 12722 / SRRC 167</strain>
    </source>
</reference>
<feature type="region of interest" description="Disordered" evidence="1">
    <location>
        <begin position="37"/>
        <end position="62"/>
    </location>
</feature>
<dbReference type="Proteomes" id="UP000596276">
    <property type="component" value="Chromosome 4"/>
</dbReference>
<sequence>MTTTGHEVAFTPVLVISLASHTAKTLHSRCARRKICQDKQKKSDEKNFADSAGAPPATTYPRRQETCSLATISGDMPIVGTSVSTPTSTLHIRKAFHSHT</sequence>
<dbReference type="EMBL" id="CP044618">
    <property type="protein sequence ID" value="QRD90796.1"/>
    <property type="molecule type" value="Genomic_DNA"/>
</dbReference>